<reference evidence="1 2" key="1">
    <citation type="journal article" date="2013" name="PLoS ONE">
        <title>Predicting the Proteins of Angomonas deanei, Strigomonas culicis and Their Respective Endosymbionts Reveals New Aspects of the Trypanosomatidae Family.</title>
        <authorList>
            <person name="Motta M.C."/>
            <person name="Martins A.C."/>
            <person name="de Souza S.S."/>
            <person name="Catta-Preta C.M."/>
            <person name="Silva R."/>
            <person name="Klein C.C."/>
            <person name="de Almeida L.G."/>
            <person name="de Lima Cunha O."/>
            <person name="Ciapina L.P."/>
            <person name="Brocchi M."/>
            <person name="Colabardini A.C."/>
            <person name="de Araujo Lima B."/>
            <person name="Machado C.R."/>
            <person name="de Almeida Soares C.M."/>
            <person name="Probst C.M."/>
            <person name="de Menezes C.B."/>
            <person name="Thompson C.E."/>
            <person name="Bartholomeu D.C."/>
            <person name="Gradia D.F."/>
            <person name="Pavoni D.P."/>
            <person name="Grisard E.C."/>
            <person name="Fantinatti-Garboggini F."/>
            <person name="Marchini F.K."/>
            <person name="Rodrigues-Luiz G.F."/>
            <person name="Wagner G."/>
            <person name="Goldman G.H."/>
            <person name="Fietto J.L."/>
            <person name="Elias M.C."/>
            <person name="Goldman M.H."/>
            <person name="Sagot M.F."/>
            <person name="Pereira M."/>
            <person name="Stoco P.H."/>
            <person name="de Mendonca-Neto R.P."/>
            <person name="Teixeira S.M."/>
            <person name="Maciel T.E."/>
            <person name="de Oliveira Mendes T.A."/>
            <person name="Urmenyi T.P."/>
            <person name="de Souza W."/>
            <person name="Schenkman S."/>
            <person name="de Vasconcelos A.T."/>
        </authorList>
    </citation>
    <scope>NUCLEOTIDE SEQUENCE [LARGE SCALE GENOMIC DNA]</scope>
</reference>
<comment type="caution">
    <text evidence="1">The sequence shown here is derived from an EMBL/GenBank/DDBJ whole genome shotgun (WGS) entry which is preliminary data.</text>
</comment>
<dbReference type="Proteomes" id="UP000015354">
    <property type="component" value="Unassembled WGS sequence"/>
</dbReference>
<organism evidence="1 2">
    <name type="scientific">Strigomonas culicis</name>
    <dbReference type="NCBI Taxonomy" id="28005"/>
    <lineage>
        <taxon>Eukaryota</taxon>
        <taxon>Discoba</taxon>
        <taxon>Euglenozoa</taxon>
        <taxon>Kinetoplastea</taxon>
        <taxon>Metakinetoplastina</taxon>
        <taxon>Trypanosomatida</taxon>
        <taxon>Trypanosomatidae</taxon>
        <taxon>Strigomonadinae</taxon>
        <taxon>Strigomonas</taxon>
    </lineage>
</organism>
<gene>
    <name evidence="1" type="ORF">STCU_05055</name>
</gene>
<proteinExistence type="predicted"/>
<keyword evidence="2" id="KW-1185">Reference proteome</keyword>
<sequence length="284" mass="33009">MFSPTAAALRAKGYNNRVMVYAHRRQRARYLAPKAAHVRSPLAHKQPEEYAQNWDIRSGVEWHNRLRRRGHYRHWPWARWVDDPVRFHEDTTHRRLFAATDAAANEGLPEWNYYAEVGQDYRTPAHFPLRYTAPFIHLYTNKLWSLEVLEGYLDKVAEGTGLHTIEAVAADVPALRRWGERQAGALVPRGVLRHVELVTADVVLYNHKLQHRREQHEQGAVLRTAEMERYYALPYLRGPAMPTTLAQAEGMYPYGKYTYMNGVGGNIHPLQQPDQRFTDNMYPA</sequence>
<evidence type="ECO:0000313" key="2">
    <source>
        <dbReference type="Proteomes" id="UP000015354"/>
    </source>
</evidence>
<accession>S9VY02</accession>
<evidence type="ECO:0000313" key="1">
    <source>
        <dbReference type="EMBL" id="EPY28525.1"/>
    </source>
</evidence>
<dbReference type="AlphaFoldDB" id="S9VY02"/>
<protein>
    <submittedName>
        <fullName evidence="1">Uncharacterized protein</fullName>
    </submittedName>
</protein>
<dbReference type="EMBL" id="ATMH01005055">
    <property type="protein sequence ID" value="EPY28525.1"/>
    <property type="molecule type" value="Genomic_DNA"/>
</dbReference>
<name>S9VY02_9TRYP</name>
<dbReference type="OrthoDB" id="275398at2759"/>